<dbReference type="InterPro" id="IPR030395">
    <property type="entry name" value="GP_PDE_dom"/>
</dbReference>
<dbReference type="CDD" id="cd08579">
    <property type="entry name" value="GDPD_memb_like"/>
    <property type="match status" value="1"/>
</dbReference>
<dbReference type="AlphaFoldDB" id="A0A0R1U787"/>
<keyword evidence="1" id="KW-0812">Transmembrane</keyword>
<dbReference type="STRING" id="1423763.FC46_GL000953"/>
<dbReference type="Pfam" id="PF10110">
    <property type="entry name" value="GPDPase_memb"/>
    <property type="match status" value="1"/>
</dbReference>
<protein>
    <submittedName>
        <fullName evidence="3">Glycerophosphodiester phosphodiesterase</fullName>
    </submittedName>
</protein>
<dbReference type="GO" id="GO:0006629">
    <property type="term" value="P:lipid metabolic process"/>
    <property type="evidence" value="ECO:0007669"/>
    <property type="project" value="InterPro"/>
</dbReference>
<keyword evidence="4" id="KW-1185">Reference proteome</keyword>
<reference evidence="3 4" key="1">
    <citation type="journal article" date="2015" name="Genome Announc.">
        <title>Expanding the biotechnology potential of lactobacilli through comparative genomics of 213 strains and associated genera.</title>
        <authorList>
            <person name="Sun Z."/>
            <person name="Harris H.M."/>
            <person name="McCann A."/>
            <person name="Guo C."/>
            <person name="Argimon S."/>
            <person name="Zhang W."/>
            <person name="Yang X."/>
            <person name="Jeffery I.B."/>
            <person name="Cooney J.C."/>
            <person name="Kagawa T.F."/>
            <person name="Liu W."/>
            <person name="Song Y."/>
            <person name="Salvetti E."/>
            <person name="Wrobel A."/>
            <person name="Rasinkangas P."/>
            <person name="Parkhill J."/>
            <person name="Rea M.C."/>
            <person name="O'Sullivan O."/>
            <person name="Ritari J."/>
            <person name="Douillard F.P."/>
            <person name="Paul Ross R."/>
            <person name="Yang R."/>
            <person name="Briner A.E."/>
            <person name="Felis G.E."/>
            <person name="de Vos W.M."/>
            <person name="Barrangou R."/>
            <person name="Klaenhammer T.R."/>
            <person name="Caufield P.W."/>
            <person name="Cui Y."/>
            <person name="Zhang H."/>
            <person name="O'Toole P.W."/>
        </authorList>
    </citation>
    <scope>NUCLEOTIDE SEQUENCE [LARGE SCALE GENOMIC DNA]</scope>
    <source>
        <strain evidence="3 4">DSM 16043</strain>
    </source>
</reference>
<dbReference type="PANTHER" id="PTHR46211">
    <property type="entry name" value="GLYCEROPHOSPHORYL DIESTER PHOSPHODIESTERASE"/>
    <property type="match status" value="1"/>
</dbReference>
<dbReference type="PANTHER" id="PTHR46211:SF8">
    <property type="entry name" value="PHOSPHODIESTERASE"/>
    <property type="match status" value="1"/>
</dbReference>
<evidence type="ECO:0000313" key="4">
    <source>
        <dbReference type="Proteomes" id="UP000051036"/>
    </source>
</evidence>
<dbReference type="SUPFAM" id="SSF51695">
    <property type="entry name" value="PLC-like phosphodiesterases"/>
    <property type="match status" value="1"/>
</dbReference>
<feature type="domain" description="GP-PDE" evidence="2">
    <location>
        <begin position="220"/>
        <end position="448"/>
    </location>
</feature>
<dbReference type="PATRIC" id="fig|1423763.3.peg.967"/>
<name>A0A0R1U787_9LACO</name>
<gene>
    <name evidence="3" type="ORF">FC46_GL000953</name>
</gene>
<evidence type="ECO:0000259" key="2">
    <source>
        <dbReference type="PROSITE" id="PS51704"/>
    </source>
</evidence>
<feature type="transmembrane region" description="Helical" evidence="1">
    <location>
        <begin position="114"/>
        <end position="135"/>
    </location>
</feature>
<dbReference type="PROSITE" id="PS51704">
    <property type="entry name" value="GP_PDE"/>
    <property type="match status" value="1"/>
</dbReference>
<accession>A0A0R1U787</accession>
<feature type="transmembrane region" description="Helical" evidence="1">
    <location>
        <begin position="147"/>
        <end position="171"/>
    </location>
</feature>
<dbReference type="InterPro" id="IPR018476">
    <property type="entry name" value="GlyceroP-diester-Pdiesterase_M"/>
</dbReference>
<feature type="transmembrane region" description="Helical" evidence="1">
    <location>
        <begin position="83"/>
        <end position="102"/>
    </location>
</feature>
<sequence length="476" mass="55554">MLLILLLVLNVEFIFLINCIKEIHQQDFSFRKIWNFKSFNLKNFLLFLVYGLFVAFFLSIFFRTPLLVNLKIPEFVMDYMSRSWWLLLILGIYFFASLFWAIRWLEQRGVLKIVGKIIAITVGVTILFDVIIYFLQKACAIFPGKYLKILAIFNLDLIQLFNEIAAIFLLAEVINLLVNTGQRLKNTKKEYFFVIICLLAFISLTTASNISYFNSNISGLVLISHRGVDQGNGVQNTISALNKTAKKRPDYVEIDVHETKDGNFVVMHDEDLRKLAGCSEKPHDLTLKQLTKITVSENGKKDKIASFDQYLLAAKKLHQKLLIEIKTTPKDSRLFLTRFNKKYSRVILENNYLVQSLDFHVVEQLYKINPRLKVFYIQPYNFAQPDTLPAGFAMEYSTLNARFIRVAHRHHQQVYVWTTNSKTVMKKMLYEHVDGIITDNLSQAKRVVKEYQRQYSYVKQLKNYLLIEPAQLDFLV</sequence>
<keyword evidence="1" id="KW-1133">Transmembrane helix</keyword>
<feature type="transmembrane region" description="Helical" evidence="1">
    <location>
        <begin position="43"/>
        <end position="62"/>
    </location>
</feature>
<keyword evidence="1" id="KW-0472">Membrane</keyword>
<dbReference type="InterPro" id="IPR017946">
    <property type="entry name" value="PLC-like_Pdiesterase_TIM-brl"/>
</dbReference>
<organism evidence="3 4">
    <name type="scientific">Lactobacillus kalixensis DSM 16043</name>
    <dbReference type="NCBI Taxonomy" id="1423763"/>
    <lineage>
        <taxon>Bacteria</taxon>
        <taxon>Bacillati</taxon>
        <taxon>Bacillota</taxon>
        <taxon>Bacilli</taxon>
        <taxon>Lactobacillales</taxon>
        <taxon>Lactobacillaceae</taxon>
        <taxon>Lactobacillus</taxon>
    </lineage>
</organism>
<proteinExistence type="predicted"/>
<evidence type="ECO:0000313" key="3">
    <source>
        <dbReference type="EMBL" id="KRL89117.1"/>
    </source>
</evidence>
<dbReference type="GO" id="GO:0008081">
    <property type="term" value="F:phosphoric diester hydrolase activity"/>
    <property type="evidence" value="ECO:0007669"/>
    <property type="project" value="InterPro"/>
</dbReference>
<comment type="caution">
    <text evidence="3">The sequence shown here is derived from an EMBL/GenBank/DDBJ whole genome shotgun (WGS) entry which is preliminary data.</text>
</comment>
<dbReference type="EMBL" id="AZFM01000029">
    <property type="protein sequence ID" value="KRL89117.1"/>
    <property type="molecule type" value="Genomic_DNA"/>
</dbReference>
<dbReference type="Gene3D" id="3.20.20.190">
    <property type="entry name" value="Phosphatidylinositol (PI) phosphodiesterase"/>
    <property type="match status" value="1"/>
</dbReference>
<evidence type="ECO:0000256" key="1">
    <source>
        <dbReference type="SAM" id="Phobius"/>
    </source>
</evidence>
<dbReference type="Pfam" id="PF03009">
    <property type="entry name" value="GDPD"/>
    <property type="match status" value="1"/>
</dbReference>
<feature type="transmembrane region" description="Helical" evidence="1">
    <location>
        <begin position="191"/>
        <end position="213"/>
    </location>
</feature>
<dbReference type="Proteomes" id="UP000051036">
    <property type="component" value="Unassembled WGS sequence"/>
</dbReference>